<dbReference type="EMBL" id="ML208309">
    <property type="protein sequence ID" value="TFK70667.1"/>
    <property type="molecule type" value="Genomic_DNA"/>
</dbReference>
<name>A0ACD3AYH7_9AGAR</name>
<gene>
    <name evidence="1" type="ORF">BDN72DRAFT_525172</name>
</gene>
<protein>
    <submittedName>
        <fullName evidence="1">Uncharacterized protein</fullName>
    </submittedName>
</protein>
<keyword evidence="2" id="KW-1185">Reference proteome</keyword>
<sequence>MVHFPPEIIEQFFLYTDVLKTSPRRERYLRAWSLVSRTWRGVAQRILFSRVVLTGTRAVCSFEDAIAETPFLIDYIKWFVMTVPLDGPHPAAEEVLETLNNLRYLGVHQMRNYGRPLHPNFHSPLSITLSSKRLTQLSLCTIDKFPVSLFRYCGALQALAIESCTFDLIGAGSVHQLQWQTGYQRPRLDTFAIGNTHCLDIRDPHILEWFMGADSTLDFSKLKTFRCLGMCELGHTYDIICKFYSFCSSSLESIVADSPVRKS</sequence>
<evidence type="ECO:0000313" key="1">
    <source>
        <dbReference type="EMBL" id="TFK70667.1"/>
    </source>
</evidence>
<proteinExistence type="predicted"/>
<accession>A0ACD3AYH7</accession>
<reference evidence="1 2" key="1">
    <citation type="journal article" date="2019" name="Nat. Ecol. Evol.">
        <title>Megaphylogeny resolves global patterns of mushroom evolution.</title>
        <authorList>
            <person name="Varga T."/>
            <person name="Krizsan K."/>
            <person name="Foldi C."/>
            <person name="Dima B."/>
            <person name="Sanchez-Garcia M."/>
            <person name="Sanchez-Ramirez S."/>
            <person name="Szollosi G.J."/>
            <person name="Szarkandi J.G."/>
            <person name="Papp V."/>
            <person name="Albert L."/>
            <person name="Andreopoulos W."/>
            <person name="Angelini C."/>
            <person name="Antonin V."/>
            <person name="Barry K.W."/>
            <person name="Bougher N.L."/>
            <person name="Buchanan P."/>
            <person name="Buyck B."/>
            <person name="Bense V."/>
            <person name="Catcheside P."/>
            <person name="Chovatia M."/>
            <person name="Cooper J."/>
            <person name="Damon W."/>
            <person name="Desjardin D."/>
            <person name="Finy P."/>
            <person name="Geml J."/>
            <person name="Haridas S."/>
            <person name="Hughes K."/>
            <person name="Justo A."/>
            <person name="Karasinski D."/>
            <person name="Kautmanova I."/>
            <person name="Kiss B."/>
            <person name="Kocsube S."/>
            <person name="Kotiranta H."/>
            <person name="LaButti K.M."/>
            <person name="Lechner B.E."/>
            <person name="Liimatainen K."/>
            <person name="Lipzen A."/>
            <person name="Lukacs Z."/>
            <person name="Mihaltcheva S."/>
            <person name="Morgado L.N."/>
            <person name="Niskanen T."/>
            <person name="Noordeloos M.E."/>
            <person name="Ohm R.A."/>
            <person name="Ortiz-Santana B."/>
            <person name="Ovrebo C."/>
            <person name="Racz N."/>
            <person name="Riley R."/>
            <person name="Savchenko A."/>
            <person name="Shiryaev A."/>
            <person name="Soop K."/>
            <person name="Spirin V."/>
            <person name="Szebenyi C."/>
            <person name="Tomsovsky M."/>
            <person name="Tulloss R.E."/>
            <person name="Uehling J."/>
            <person name="Grigoriev I.V."/>
            <person name="Vagvolgyi C."/>
            <person name="Papp T."/>
            <person name="Martin F.M."/>
            <person name="Miettinen O."/>
            <person name="Hibbett D.S."/>
            <person name="Nagy L.G."/>
        </authorList>
    </citation>
    <scope>NUCLEOTIDE SEQUENCE [LARGE SCALE GENOMIC DNA]</scope>
    <source>
        <strain evidence="1 2">NL-1719</strain>
    </source>
</reference>
<dbReference type="Proteomes" id="UP000308600">
    <property type="component" value="Unassembled WGS sequence"/>
</dbReference>
<evidence type="ECO:0000313" key="2">
    <source>
        <dbReference type="Proteomes" id="UP000308600"/>
    </source>
</evidence>
<organism evidence="1 2">
    <name type="scientific">Pluteus cervinus</name>
    <dbReference type="NCBI Taxonomy" id="181527"/>
    <lineage>
        <taxon>Eukaryota</taxon>
        <taxon>Fungi</taxon>
        <taxon>Dikarya</taxon>
        <taxon>Basidiomycota</taxon>
        <taxon>Agaricomycotina</taxon>
        <taxon>Agaricomycetes</taxon>
        <taxon>Agaricomycetidae</taxon>
        <taxon>Agaricales</taxon>
        <taxon>Pluteineae</taxon>
        <taxon>Pluteaceae</taxon>
        <taxon>Pluteus</taxon>
    </lineage>
</organism>